<dbReference type="SUPFAM" id="SSF47413">
    <property type="entry name" value="lambda repressor-like DNA-binding domains"/>
    <property type="match status" value="1"/>
</dbReference>
<dbReference type="Gene3D" id="3.40.50.2300">
    <property type="match status" value="2"/>
</dbReference>
<dbReference type="InterPro" id="IPR000843">
    <property type="entry name" value="HTH_LacI"/>
</dbReference>
<dbReference type="CDD" id="cd19977">
    <property type="entry name" value="PBP1_EndR-like"/>
    <property type="match status" value="1"/>
</dbReference>
<dbReference type="CDD" id="cd01392">
    <property type="entry name" value="HTH_LacI"/>
    <property type="match status" value="1"/>
</dbReference>
<name>A0A4S8HVH9_9BACT</name>
<sequence length="346" mass="38804">MKKKVSIHDIAKQLNVSAATVSFVLNGKATEKRISEEMEQKILKHVKELGYRPNRVAKSLRTGKSKIIGMLVEGIADPFFSGIARIVEEHAYKLDYKIFYASTENEPKIAKDIISAFRDTQVDGYIIVPPPGIEDDIQALMDDNLPVVLFDRYFPGLASCNIVVDNFDGVYQAMRHFVKNEYKNIGFVTIPSTQTQMRDRLNGYHHAINENGLSPLVKMVSFNVKPDHERYKQEIKHFLEANPQTDAILFATNYLAISGLEAIKQLGLSVPDDIAVIGFDDNTHFSLFSPSITAVAQPVQEISDQVMQQLMACLAGNEKAPAKQTIVLQTKLIIRESSQKTSYLVR</sequence>
<evidence type="ECO:0000256" key="1">
    <source>
        <dbReference type="ARBA" id="ARBA00023015"/>
    </source>
</evidence>
<keyword evidence="6" id="KW-1185">Reference proteome</keyword>
<dbReference type="PANTHER" id="PTHR30146">
    <property type="entry name" value="LACI-RELATED TRANSCRIPTIONAL REPRESSOR"/>
    <property type="match status" value="1"/>
</dbReference>
<dbReference type="Pfam" id="PF13377">
    <property type="entry name" value="Peripla_BP_3"/>
    <property type="match status" value="1"/>
</dbReference>
<dbReference type="GO" id="GO:0003700">
    <property type="term" value="F:DNA-binding transcription factor activity"/>
    <property type="evidence" value="ECO:0007669"/>
    <property type="project" value="TreeGrafter"/>
</dbReference>
<dbReference type="PROSITE" id="PS50932">
    <property type="entry name" value="HTH_LACI_2"/>
    <property type="match status" value="1"/>
</dbReference>
<dbReference type="SMART" id="SM00354">
    <property type="entry name" value="HTH_LACI"/>
    <property type="match status" value="1"/>
</dbReference>
<dbReference type="Proteomes" id="UP000306918">
    <property type="component" value="Unassembled WGS sequence"/>
</dbReference>
<evidence type="ECO:0000313" key="5">
    <source>
        <dbReference type="EMBL" id="THU39688.1"/>
    </source>
</evidence>
<evidence type="ECO:0000313" key="6">
    <source>
        <dbReference type="Proteomes" id="UP000306918"/>
    </source>
</evidence>
<accession>A0A4S8HVH9</accession>
<dbReference type="AlphaFoldDB" id="A0A4S8HVH9"/>
<proteinExistence type="predicted"/>
<organism evidence="5 6">
    <name type="scientific">Niastella caeni</name>
    <dbReference type="NCBI Taxonomy" id="2569763"/>
    <lineage>
        <taxon>Bacteria</taxon>
        <taxon>Pseudomonadati</taxon>
        <taxon>Bacteroidota</taxon>
        <taxon>Chitinophagia</taxon>
        <taxon>Chitinophagales</taxon>
        <taxon>Chitinophagaceae</taxon>
        <taxon>Niastella</taxon>
    </lineage>
</organism>
<dbReference type="PANTHER" id="PTHR30146:SF109">
    <property type="entry name" value="HTH-TYPE TRANSCRIPTIONAL REGULATOR GALS"/>
    <property type="match status" value="1"/>
</dbReference>
<dbReference type="Pfam" id="PF00356">
    <property type="entry name" value="LacI"/>
    <property type="match status" value="1"/>
</dbReference>
<dbReference type="EMBL" id="STFF01000003">
    <property type="protein sequence ID" value="THU39688.1"/>
    <property type="molecule type" value="Genomic_DNA"/>
</dbReference>
<feature type="domain" description="HTH lacI-type" evidence="4">
    <location>
        <begin position="5"/>
        <end position="62"/>
    </location>
</feature>
<dbReference type="InterPro" id="IPR028082">
    <property type="entry name" value="Peripla_BP_I"/>
</dbReference>
<keyword evidence="2" id="KW-0238">DNA-binding</keyword>
<dbReference type="GO" id="GO:0000976">
    <property type="term" value="F:transcription cis-regulatory region binding"/>
    <property type="evidence" value="ECO:0007669"/>
    <property type="project" value="TreeGrafter"/>
</dbReference>
<protein>
    <submittedName>
        <fullName evidence="5">LacI family transcriptional regulator</fullName>
    </submittedName>
</protein>
<dbReference type="OrthoDB" id="9803256at2"/>
<gene>
    <name evidence="5" type="ORF">FAM09_14425</name>
</gene>
<keyword evidence="1" id="KW-0805">Transcription regulation</keyword>
<evidence type="ECO:0000256" key="3">
    <source>
        <dbReference type="ARBA" id="ARBA00023163"/>
    </source>
</evidence>
<dbReference type="InterPro" id="IPR010982">
    <property type="entry name" value="Lambda_DNA-bd_dom_sf"/>
</dbReference>
<dbReference type="InterPro" id="IPR046335">
    <property type="entry name" value="LacI/GalR-like_sensor"/>
</dbReference>
<dbReference type="SUPFAM" id="SSF53822">
    <property type="entry name" value="Periplasmic binding protein-like I"/>
    <property type="match status" value="1"/>
</dbReference>
<comment type="caution">
    <text evidence="5">The sequence shown here is derived from an EMBL/GenBank/DDBJ whole genome shotgun (WGS) entry which is preliminary data.</text>
</comment>
<dbReference type="Gene3D" id="1.10.260.40">
    <property type="entry name" value="lambda repressor-like DNA-binding domains"/>
    <property type="match status" value="1"/>
</dbReference>
<evidence type="ECO:0000259" key="4">
    <source>
        <dbReference type="PROSITE" id="PS50932"/>
    </source>
</evidence>
<evidence type="ECO:0000256" key="2">
    <source>
        <dbReference type="ARBA" id="ARBA00023125"/>
    </source>
</evidence>
<reference evidence="5 6" key="1">
    <citation type="submission" date="2019-04" db="EMBL/GenBank/DDBJ databases">
        <title>Niastella caeni sp. nov., isolated from activated sludge.</title>
        <authorList>
            <person name="Sheng M."/>
        </authorList>
    </citation>
    <scope>NUCLEOTIDE SEQUENCE [LARGE SCALE GENOMIC DNA]</scope>
    <source>
        <strain evidence="5 6">HX-2-15</strain>
    </source>
</reference>
<dbReference type="RefSeq" id="WP_136577820.1">
    <property type="nucleotide sequence ID" value="NZ_STFF01000003.1"/>
</dbReference>
<keyword evidence="3" id="KW-0804">Transcription</keyword>